<dbReference type="eggNOG" id="ENOG502QU8V">
    <property type="taxonomic scope" value="Eukaryota"/>
</dbReference>
<dbReference type="OMA" id="CIYYPWD"/>
<dbReference type="STRING" id="10228.B3S9P2"/>
<dbReference type="GO" id="GO:0005930">
    <property type="term" value="C:axoneme"/>
    <property type="evidence" value="ECO:0000318"/>
    <property type="project" value="GO_Central"/>
</dbReference>
<evidence type="ECO:0000313" key="8">
    <source>
        <dbReference type="Proteomes" id="UP000009022"/>
    </source>
</evidence>
<dbReference type="KEGG" id="tad:TRIADDRAFT_60977"/>
<dbReference type="RefSeq" id="XP_002116934.1">
    <property type="nucleotide sequence ID" value="XM_002116898.1"/>
</dbReference>
<dbReference type="InParanoid" id="B3S9P2"/>
<dbReference type="InterPro" id="IPR052111">
    <property type="entry name" value="Spermatogenesis_Ciliary_MAP"/>
</dbReference>
<accession>B3S9P2</accession>
<dbReference type="PhylomeDB" id="B3S9P2"/>
<name>B3S9P2_TRIAD</name>
<keyword evidence="8" id="KW-1185">Reference proteome</keyword>
<feature type="compositionally biased region" description="Basic and acidic residues" evidence="5">
    <location>
        <begin position="172"/>
        <end position="187"/>
    </location>
</feature>
<proteinExistence type="predicted"/>
<evidence type="ECO:0000256" key="1">
    <source>
        <dbReference type="ARBA" id="ARBA00004123"/>
    </source>
</evidence>
<dbReference type="GO" id="GO:0005634">
    <property type="term" value="C:nucleus"/>
    <property type="evidence" value="ECO:0007669"/>
    <property type="project" value="UniProtKB-SubCell"/>
</dbReference>
<dbReference type="Pfam" id="PF06294">
    <property type="entry name" value="CH_2"/>
    <property type="match status" value="1"/>
</dbReference>
<protein>
    <recommendedName>
        <fullName evidence="4">Spermatogenesis-associated protein 4</fullName>
    </recommendedName>
</protein>
<evidence type="ECO:0000259" key="6">
    <source>
        <dbReference type="Pfam" id="PF06294"/>
    </source>
</evidence>
<gene>
    <name evidence="7" type="ORF">TRIADDRAFT_60977</name>
</gene>
<sequence>MSGLAREVIKWLQSLDLSVSVKYPKRDFANGFLVAEIFSWYFPQEIHMHSYYNAPSLPKKIGNWSQLERLFKKHGIDIPKVLIDGTMHSKPGAAILLVERVYTILTNRAVKRTPVKHELDFSDNGYQSELPPHARSTASQALKNNLAITEFDTDPDQIFRMQKAQSILNNHIENRRKEREENPERFGIRPSIGQLTPRKLPSVKTRKSQQRDSLIYPMDSANGDERHSNDTVESGQVHFTEIQVKQLNRNEQNALRQSLYAAS</sequence>
<evidence type="ECO:0000256" key="3">
    <source>
        <dbReference type="ARBA" id="ARBA00058372"/>
    </source>
</evidence>
<dbReference type="AlphaFoldDB" id="B3S9P2"/>
<evidence type="ECO:0000313" key="7">
    <source>
        <dbReference type="EMBL" id="EDV20508.1"/>
    </source>
</evidence>
<dbReference type="Gene3D" id="1.10.418.10">
    <property type="entry name" value="Calponin-like domain"/>
    <property type="match status" value="1"/>
</dbReference>
<dbReference type="GeneID" id="6758210"/>
<dbReference type="InterPro" id="IPR010441">
    <property type="entry name" value="CH_2"/>
</dbReference>
<keyword evidence="2" id="KW-0539">Nucleus</keyword>
<evidence type="ECO:0000256" key="4">
    <source>
        <dbReference type="ARBA" id="ARBA00071322"/>
    </source>
</evidence>
<dbReference type="OrthoDB" id="62528at2759"/>
<dbReference type="FunCoup" id="B3S9P2">
    <property type="interactions" value="24"/>
</dbReference>
<dbReference type="GO" id="GO:0051493">
    <property type="term" value="P:regulation of cytoskeleton organization"/>
    <property type="evidence" value="ECO:0000318"/>
    <property type="project" value="GO_Central"/>
</dbReference>
<feature type="region of interest" description="Disordered" evidence="5">
    <location>
        <begin position="169"/>
        <end position="235"/>
    </location>
</feature>
<evidence type="ECO:0000256" key="2">
    <source>
        <dbReference type="ARBA" id="ARBA00023242"/>
    </source>
</evidence>
<dbReference type="FunFam" id="1.10.418.10:FF:000061">
    <property type="entry name" value="Spermatogenesis associated 4"/>
    <property type="match status" value="1"/>
</dbReference>
<dbReference type="InterPro" id="IPR036872">
    <property type="entry name" value="CH_dom_sf"/>
</dbReference>
<dbReference type="EMBL" id="DS985259">
    <property type="protein sequence ID" value="EDV20508.1"/>
    <property type="molecule type" value="Genomic_DNA"/>
</dbReference>
<reference evidence="7 8" key="1">
    <citation type="journal article" date="2008" name="Nature">
        <title>The Trichoplax genome and the nature of placozoans.</title>
        <authorList>
            <person name="Srivastava M."/>
            <person name="Begovic E."/>
            <person name="Chapman J."/>
            <person name="Putnam N.H."/>
            <person name="Hellsten U."/>
            <person name="Kawashima T."/>
            <person name="Kuo A."/>
            <person name="Mitros T."/>
            <person name="Salamov A."/>
            <person name="Carpenter M.L."/>
            <person name="Signorovitch A.Y."/>
            <person name="Moreno M.A."/>
            <person name="Kamm K."/>
            <person name="Grimwood J."/>
            <person name="Schmutz J."/>
            <person name="Shapiro H."/>
            <person name="Grigoriev I.V."/>
            <person name="Buss L.W."/>
            <person name="Schierwater B."/>
            <person name="Dellaporta S.L."/>
            <person name="Rokhsar D.S."/>
        </authorList>
    </citation>
    <scope>NUCLEOTIDE SEQUENCE [LARGE SCALE GENOMIC DNA]</scope>
    <source>
        <strain evidence="7 8">Grell-BS-1999</strain>
    </source>
</reference>
<dbReference type="CTD" id="6758210"/>
<evidence type="ECO:0000256" key="5">
    <source>
        <dbReference type="SAM" id="MobiDB-lite"/>
    </source>
</evidence>
<comment type="function">
    <text evidence="3">May play a role in apoptosis regulation.</text>
</comment>
<organism evidence="7 8">
    <name type="scientific">Trichoplax adhaerens</name>
    <name type="common">Trichoplax reptans</name>
    <dbReference type="NCBI Taxonomy" id="10228"/>
    <lineage>
        <taxon>Eukaryota</taxon>
        <taxon>Metazoa</taxon>
        <taxon>Placozoa</taxon>
        <taxon>Uniplacotomia</taxon>
        <taxon>Trichoplacea</taxon>
        <taxon>Trichoplacidae</taxon>
        <taxon>Trichoplax</taxon>
    </lineage>
</organism>
<dbReference type="Proteomes" id="UP000009022">
    <property type="component" value="Unassembled WGS sequence"/>
</dbReference>
<dbReference type="GO" id="GO:0008017">
    <property type="term" value="F:microtubule binding"/>
    <property type="evidence" value="ECO:0000318"/>
    <property type="project" value="GO_Central"/>
</dbReference>
<dbReference type="PANTHER" id="PTHR12509">
    <property type="entry name" value="SPERMATOGENESIS-ASSOCIATED 4-RELATED"/>
    <property type="match status" value="1"/>
</dbReference>
<dbReference type="PANTHER" id="PTHR12509:SF8">
    <property type="entry name" value="SPERMATOGENESIS-ASSOCIATED PROTEIN 4"/>
    <property type="match status" value="1"/>
</dbReference>
<comment type="subcellular location">
    <subcellularLocation>
        <location evidence="1">Nucleus</location>
    </subcellularLocation>
</comment>
<feature type="domain" description="CH-like" evidence="6">
    <location>
        <begin position="8"/>
        <end position="103"/>
    </location>
</feature>
<dbReference type="HOGENOM" id="CLU_077979_0_0_1"/>